<dbReference type="Proteomes" id="UP001235939">
    <property type="component" value="Chromosome 05"/>
</dbReference>
<sequence>MNNLPPPSAFTIDQNDPNKWPKWRKKFENYIIANRIVLGCRDTTLREKYLQNPDLTLALAINQGQAAEC</sequence>
<dbReference type="EMBL" id="CP092867">
    <property type="protein sequence ID" value="UYV67995.1"/>
    <property type="molecule type" value="Genomic_DNA"/>
</dbReference>
<keyword evidence="2" id="KW-1185">Reference proteome</keyword>
<name>A0ABY6KLG2_9ARAC</name>
<accession>A0ABY6KLG2</accession>
<protein>
    <submittedName>
        <fullName evidence="1">Uncharacterized protein</fullName>
    </submittedName>
</protein>
<evidence type="ECO:0000313" key="1">
    <source>
        <dbReference type="EMBL" id="UYV67995.1"/>
    </source>
</evidence>
<proteinExistence type="predicted"/>
<evidence type="ECO:0000313" key="2">
    <source>
        <dbReference type="Proteomes" id="UP001235939"/>
    </source>
</evidence>
<reference evidence="1 2" key="1">
    <citation type="submission" date="2022-01" db="EMBL/GenBank/DDBJ databases">
        <title>A chromosomal length assembly of Cordylochernes scorpioides.</title>
        <authorList>
            <person name="Zeh D."/>
            <person name="Zeh J."/>
        </authorList>
    </citation>
    <scope>NUCLEOTIDE SEQUENCE [LARGE SCALE GENOMIC DNA]</scope>
    <source>
        <strain evidence="1">IN4F17</strain>
        <tissue evidence="1">Whole Body</tissue>
    </source>
</reference>
<gene>
    <name evidence="1" type="ORF">LAZ67_5002744</name>
</gene>
<organism evidence="1 2">
    <name type="scientific">Cordylochernes scorpioides</name>
    <dbReference type="NCBI Taxonomy" id="51811"/>
    <lineage>
        <taxon>Eukaryota</taxon>
        <taxon>Metazoa</taxon>
        <taxon>Ecdysozoa</taxon>
        <taxon>Arthropoda</taxon>
        <taxon>Chelicerata</taxon>
        <taxon>Arachnida</taxon>
        <taxon>Pseudoscorpiones</taxon>
        <taxon>Cheliferoidea</taxon>
        <taxon>Chernetidae</taxon>
        <taxon>Cordylochernes</taxon>
    </lineage>
</organism>